<organism evidence="2 3">
    <name type="scientific">Effrenium voratum</name>
    <dbReference type="NCBI Taxonomy" id="2562239"/>
    <lineage>
        <taxon>Eukaryota</taxon>
        <taxon>Sar</taxon>
        <taxon>Alveolata</taxon>
        <taxon>Dinophyceae</taxon>
        <taxon>Suessiales</taxon>
        <taxon>Symbiodiniaceae</taxon>
        <taxon>Effrenium</taxon>
    </lineage>
</organism>
<dbReference type="Proteomes" id="UP001178507">
    <property type="component" value="Unassembled WGS sequence"/>
</dbReference>
<dbReference type="AlphaFoldDB" id="A0AA36JAC4"/>
<keyword evidence="1" id="KW-1133">Transmembrane helix</keyword>
<dbReference type="EMBL" id="CAUJNA010003438">
    <property type="protein sequence ID" value="CAJ1402056.1"/>
    <property type="molecule type" value="Genomic_DNA"/>
</dbReference>
<accession>A0AA36JAC4</accession>
<sequence>MLGWLKLLAVEAREIVNTITGSNNEWWKALLFEYVAFWNIIDWLSMACSFAVVGTYIRVQMEAGAASEVLTAAQNGTSAQDAQAAFEAAEKASSTPARTSALRCSSSPCWSCFGSSSPSTRSHAWRL</sequence>
<name>A0AA36JAC4_9DINO</name>
<keyword evidence="1" id="KW-0472">Membrane</keyword>
<evidence type="ECO:0000313" key="2">
    <source>
        <dbReference type="EMBL" id="CAJ1402056.1"/>
    </source>
</evidence>
<gene>
    <name evidence="2" type="ORF">EVOR1521_LOCUS25029</name>
</gene>
<comment type="caution">
    <text evidence="2">The sequence shown here is derived from an EMBL/GenBank/DDBJ whole genome shotgun (WGS) entry which is preliminary data.</text>
</comment>
<feature type="transmembrane region" description="Helical" evidence="1">
    <location>
        <begin position="36"/>
        <end position="57"/>
    </location>
</feature>
<evidence type="ECO:0000256" key="1">
    <source>
        <dbReference type="SAM" id="Phobius"/>
    </source>
</evidence>
<protein>
    <submittedName>
        <fullName evidence="2">Uncharacterized protein</fullName>
    </submittedName>
</protein>
<keyword evidence="3" id="KW-1185">Reference proteome</keyword>
<evidence type="ECO:0000313" key="3">
    <source>
        <dbReference type="Proteomes" id="UP001178507"/>
    </source>
</evidence>
<keyword evidence="1" id="KW-0812">Transmembrane</keyword>
<proteinExistence type="predicted"/>
<reference evidence="2" key="1">
    <citation type="submission" date="2023-08" db="EMBL/GenBank/DDBJ databases">
        <authorList>
            <person name="Chen Y."/>
            <person name="Shah S."/>
            <person name="Dougan E. K."/>
            <person name="Thang M."/>
            <person name="Chan C."/>
        </authorList>
    </citation>
    <scope>NUCLEOTIDE SEQUENCE</scope>
</reference>